<dbReference type="Proteomes" id="UP000277212">
    <property type="component" value="Unassembled WGS sequence"/>
</dbReference>
<reference evidence="3 4" key="1">
    <citation type="submission" date="2017-06" db="EMBL/GenBank/DDBJ databases">
        <title>Comparative genomic analysis of Ambrosia Fusariam Clade fungi.</title>
        <authorList>
            <person name="Stajich J.E."/>
            <person name="Carrillo J."/>
            <person name="Kijimoto T."/>
            <person name="Eskalen A."/>
            <person name="O'Donnell K."/>
            <person name="Kasson M."/>
        </authorList>
    </citation>
    <scope>NUCLEOTIDE SEQUENCE [LARGE SCALE GENOMIC DNA]</scope>
    <source>
        <strain evidence="3">UCR3666</strain>
    </source>
</reference>
<gene>
    <name evidence="3" type="ORF">CDV36_009218</name>
</gene>
<feature type="region of interest" description="Disordered" evidence="1">
    <location>
        <begin position="293"/>
        <end position="316"/>
    </location>
</feature>
<evidence type="ECO:0000256" key="1">
    <source>
        <dbReference type="SAM" id="MobiDB-lite"/>
    </source>
</evidence>
<feature type="transmembrane region" description="Helical" evidence="2">
    <location>
        <begin position="20"/>
        <end position="42"/>
    </location>
</feature>
<organism evidence="3 4">
    <name type="scientific">Fusarium kuroshium</name>
    <dbReference type="NCBI Taxonomy" id="2010991"/>
    <lineage>
        <taxon>Eukaryota</taxon>
        <taxon>Fungi</taxon>
        <taxon>Dikarya</taxon>
        <taxon>Ascomycota</taxon>
        <taxon>Pezizomycotina</taxon>
        <taxon>Sordariomycetes</taxon>
        <taxon>Hypocreomycetidae</taxon>
        <taxon>Hypocreales</taxon>
        <taxon>Nectriaceae</taxon>
        <taxon>Fusarium</taxon>
        <taxon>Fusarium solani species complex</taxon>
    </lineage>
</organism>
<keyword evidence="2" id="KW-0472">Membrane</keyword>
<evidence type="ECO:0000313" key="3">
    <source>
        <dbReference type="EMBL" id="RMJ11163.1"/>
    </source>
</evidence>
<protein>
    <submittedName>
        <fullName evidence="3">Uncharacterized protein</fullName>
    </submittedName>
</protein>
<dbReference type="PANTHER" id="PTHR38848:SF3">
    <property type="entry name" value="G-PROTEIN COUPLED RECEPTORS FAMILY 3 PROFILE DOMAIN-CONTAINING PROTEIN"/>
    <property type="match status" value="1"/>
</dbReference>
<feature type="compositionally biased region" description="Basic residues" evidence="1">
    <location>
        <begin position="418"/>
        <end position="436"/>
    </location>
</feature>
<accession>A0A3M2S0T1</accession>
<keyword evidence="2" id="KW-1133">Transmembrane helix</keyword>
<dbReference type="PANTHER" id="PTHR38848">
    <property type="entry name" value="G-PROTEIN COUPLED RECEPTORS FAMILY 3 PROFILE DOMAIN-CONTAINING PROTEIN"/>
    <property type="match status" value="1"/>
</dbReference>
<feature type="transmembrane region" description="Helical" evidence="2">
    <location>
        <begin position="216"/>
        <end position="239"/>
    </location>
</feature>
<proteinExistence type="predicted"/>
<dbReference type="EMBL" id="NKUJ01000177">
    <property type="protein sequence ID" value="RMJ11163.1"/>
    <property type="molecule type" value="Genomic_DNA"/>
</dbReference>
<keyword evidence="4" id="KW-1185">Reference proteome</keyword>
<keyword evidence="2" id="KW-0812">Transmembrane</keyword>
<feature type="region of interest" description="Disordered" evidence="1">
    <location>
        <begin position="410"/>
        <end position="436"/>
    </location>
</feature>
<feature type="transmembrane region" description="Helical" evidence="2">
    <location>
        <begin position="94"/>
        <end position="113"/>
    </location>
</feature>
<sequence length="436" mass="47704">MAPTPSLGPREPHVPKKVPIGGDVMSIIVTLAAITALSAFLSQRFLAVKSWRRLPFVMWIVFAIYIDSYFFVIATAILQQVFGVNTNYNICHGAILLCLVCYVTTKILIYVFLVEKAYIIRSSTVRRMKSKLYLFNMFGMLGGYTVVVILNFIFRIAKIVNGECVIGMQSISMIPLITFDAVVNVYLTFLFLIPLKNLYSYKNLPRTNANARLRNVAFRTFVGACCTLLSSIVNLTVLMVLDGEPGWVCLMCCNSDILFSAIVIQWVTSRDSAGSSSQPTSAAAVDGSLHARRPSMAHPLGPVHTPHAPNSPHGTDAEVSLVASATARSSSDSPESELAKIHSGTNGGVVVTTTIHRQSQPSSGFALELGDRKEGNGMRLEDDETIYGYPPRPASFAINHVEIAEPPRTHITGGTNNHSHHNHHHNNHHTKSLSEG</sequence>
<comment type="caution">
    <text evidence="3">The sequence shown here is derived from an EMBL/GenBank/DDBJ whole genome shotgun (WGS) entry which is preliminary data.</text>
</comment>
<feature type="region of interest" description="Disordered" evidence="1">
    <location>
        <begin position="326"/>
        <end position="345"/>
    </location>
</feature>
<feature type="transmembrane region" description="Helical" evidence="2">
    <location>
        <begin position="133"/>
        <end position="154"/>
    </location>
</feature>
<feature type="transmembrane region" description="Helical" evidence="2">
    <location>
        <begin position="174"/>
        <end position="195"/>
    </location>
</feature>
<dbReference type="OrthoDB" id="3210850at2759"/>
<evidence type="ECO:0000256" key="2">
    <source>
        <dbReference type="SAM" id="Phobius"/>
    </source>
</evidence>
<evidence type="ECO:0000313" key="4">
    <source>
        <dbReference type="Proteomes" id="UP000277212"/>
    </source>
</evidence>
<name>A0A3M2S0T1_9HYPO</name>
<dbReference type="AlphaFoldDB" id="A0A3M2S0T1"/>
<feature type="transmembrane region" description="Helical" evidence="2">
    <location>
        <begin position="54"/>
        <end position="82"/>
    </location>
</feature>